<dbReference type="SUPFAM" id="SSF56219">
    <property type="entry name" value="DNase I-like"/>
    <property type="match status" value="1"/>
</dbReference>
<sequence length="183" mass="20477">MPTEGFEEEILYLLRRMKGRIEQKGKEGMTRKTSLKSSKSSRELKKLEWIVSYKKAKMGSSAGANDRDKRRIIKSVIKSQRVDVGGAGGMGKGVFSISCRFKNCVDGVVWVFTGVYGPVCSGDREEFWEELGSVKGLWSDPWCVGGDFNLVRFPEERSRGGGLTASMRRFSEVLEDWSSGTIL</sequence>
<name>A0A438IWJ1_VITVI</name>
<evidence type="ECO:0000313" key="1">
    <source>
        <dbReference type="EMBL" id="RVX00835.1"/>
    </source>
</evidence>
<evidence type="ECO:0008006" key="3">
    <source>
        <dbReference type="Google" id="ProtNLM"/>
    </source>
</evidence>
<protein>
    <recommendedName>
        <fullName evidence="3">Endonuclease/exonuclease/phosphatase domain-containing protein</fullName>
    </recommendedName>
</protein>
<comment type="caution">
    <text evidence="1">The sequence shown here is derived from an EMBL/GenBank/DDBJ whole genome shotgun (WGS) entry which is preliminary data.</text>
</comment>
<proteinExistence type="predicted"/>
<dbReference type="AlphaFoldDB" id="A0A438IWJ1"/>
<dbReference type="InterPro" id="IPR036691">
    <property type="entry name" value="Endo/exonu/phosph_ase_sf"/>
</dbReference>
<accession>A0A438IWJ1</accession>
<organism evidence="1 2">
    <name type="scientific">Vitis vinifera</name>
    <name type="common">Grape</name>
    <dbReference type="NCBI Taxonomy" id="29760"/>
    <lineage>
        <taxon>Eukaryota</taxon>
        <taxon>Viridiplantae</taxon>
        <taxon>Streptophyta</taxon>
        <taxon>Embryophyta</taxon>
        <taxon>Tracheophyta</taxon>
        <taxon>Spermatophyta</taxon>
        <taxon>Magnoliopsida</taxon>
        <taxon>eudicotyledons</taxon>
        <taxon>Gunneridae</taxon>
        <taxon>Pentapetalae</taxon>
        <taxon>rosids</taxon>
        <taxon>Vitales</taxon>
        <taxon>Vitaceae</taxon>
        <taxon>Viteae</taxon>
        <taxon>Vitis</taxon>
    </lineage>
</organism>
<dbReference type="Proteomes" id="UP000288805">
    <property type="component" value="Unassembled WGS sequence"/>
</dbReference>
<reference evidence="1 2" key="1">
    <citation type="journal article" date="2018" name="PLoS Genet.">
        <title>Population sequencing reveals clonal diversity and ancestral inbreeding in the grapevine cultivar Chardonnay.</title>
        <authorList>
            <person name="Roach M.J."/>
            <person name="Johnson D.L."/>
            <person name="Bohlmann J."/>
            <person name="van Vuuren H.J."/>
            <person name="Jones S.J."/>
            <person name="Pretorius I.S."/>
            <person name="Schmidt S.A."/>
            <person name="Borneman A.R."/>
        </authorList>
    </citation>
    <scope>NUCLEOTIDE SEQUENCE [LARGE SCALE GENOMIC DNA]</scope>
    <source>
        <strain evidence="2">cv. Chardonnay</strain>
        <tissue evidence="1">Leaf</tissue>
    </source>
</reference>
<evidence type="ECO:0000313" key="2">
    <source>
        <dbReference type="Proteomes" id="UP000288805"/>
    </source>
</evidence>
<gene>
    <name evidence="1" type="ORF">CK203_026393</name>
</gene>
<dbReference type="Gene3D" id="3.60.10.10">
    <property type="entry name" value="Endonuclease/exonuclease/phosphatase"/>
    <property type="match status" value="1"/>
</dbReference>
<dbReference type="EMBL" id="QGNW01000079">
    <property type="protein sequence ID" value="RVX00835.1"/>
    <property type="molecule type" value="Genomic_DNA"/>
</dbReference>